<name>A0A8K0RKP6_9PLEO</name>
<protein>
    <recommendedName>
        <fullName evidence="3">F-box domain-containing protein</fullName>
    </recommendedName>
</protein>
<dbReference type="OrthoDB" id="3768140at2759"/>
<evidence type="ECO:0008006" key="3">
    <source>
        <dbReference type="Google" id="ProtNLM"/>
    </source>
</evidence>
<organism evidence="1 2">
    <name type="scientific">Paraphoma chrysanthemicola</name>
    <dbReference type="NCBI Taxonomy" id="798071"/>
    <lineage>
        <taxon>Eukaryota</taxon>
        <taxon>Fungi</taxon>
        <taxon>Dikarya</taxon>
        <taxon>Ascomycota</taxon>
        <taxon>Pezizomycotina</taxon>
        <taxon>Dothideomycetes</taxon>
        <taxon>Pleosporomycetidae</taxon>
        <taxon>Pleosporales</taxon>
        <taxon>Pleosporineae</taxon>
        <taxon>Phaeosphaeriaceae</taxon>
        <taxon>Paraphoma</taxon>
    </lineage>
</organism>
<dbReference type="AlphaFoldDB" id="A0A8K0RKP6"/>
<gene>
    <name evidence="1" type="ORF">FB567DRAFT_543866</name>
</gene>
<evidence type="ECO:0000313" key="2">
    <source>
        <dbReference type="Proteomes" id="UP000813461"/>
    </source>
</evidence>
<comment type="caution">
    <text evidence="1">The sequence shown here is derived from an EMBL/GenBank/DDBJ whole genome shotgun (WGS) entry which is preliminary data.</text>
</comment>
<accession>A0A8K0RKP6</accession>
<sequence>MNDLPIELLQHIVSYLVPNQNQTSPQPQKHKSCPTHTDPAVLIVRLVSQALAAAASQPFVTIIQSHTWTLDTSSLTHLANLLLNTHVAKHFSRLTLNTYLFALDRDYTLETRDSFDRAVAARKAYLAGDKVAKQLSKVFVRARALREMLILPTMFEQQEKDCEVYPPPKVEADDGVQARIPNPLVPVRDVLCATRVNQRLSAVWISNPDPQSTRVISMDISCGVPSNLVCLNVTRLALDAVYVVRLCVPLMLECAKLRVLELIHVEKLTVEDFEIQADHGPGIEDASNEAWLALSAEYQRQRVRAMLKSVTRIHFVACAEHTSDTNTRTCVISAAILEGLVVYLARHISSLEVLEIRNMLVEGRMGNIDVTRIGLGDEKEFSIGMMRLVNVQWESVSSAWTSLWQSGEENEGVVTPALLRCKVDKILD</sequence>
<proteinExistence type="predicted"/>
<keyword evidence="2" id="KW-1185">Reference proteome</keyword>
<dbReference type="Proteomes" id="UP000813461">
    <property type="component" value="Unassembled WGS sequence"/>
</dbReference>
<dbReference type="EMBL" id="JAGMVJ010000001">
    <property type="protein sequence ID" value="KAH7095566.1"/>
    <property type="molecule type" value="Genomic_DNA"/>
</dbReference>
<reference evidence="1" key="1">
    <citation type="journal article" date="2021" name="Nat. Commun.">
        <title>Genetic determinants of endophytism in the Arabidopsis root mycobiome.</title>
        <authorList>
            <person name="Mesny F."/>
            <person name="Miyauchi S."/>
            <person name="Thiergart T."/>
            <person name="Pickel B."/>
            <person name="Atanasova L."/>
            <person name="Karlsson M."/>
            <person name="Huettel B."/>
            <person name="Barry K.W."/>
            <person name="Haridas S."/>
            <person name="Chen C."/>
            <person name="Bauer D."/>
            <person name="Andreopoulos W."/>
            <person name="Pangilinan J."/>
            <person name="LaButti K."/>
            <person name="Riley R."/>
            <person name="Lipzen A."/>
            <person name="Clum A."/>
            <person name="Drula E."/>
            <person name="Henrissat B."/>
            <person name="Kohler A."/>
            <person name="Grigoriev I.V."/>
            <person name="Martin F.M."/>
            <person name="Hacquard S."/>
        </authorList>
    </citation>
    <scope>NUCLEOTIDE SEQUENCE</scope>
    <source>
        <strain evidence="1">MPI-SDFR-AT-0120</strain>
    </source>
</reference>
<evidence type="ECO:0000313" key="1">
    <source>
        <dbReference type="EMBL" id="KAH7095566.1"/>
    </source>
</evidence>